<proteinExistence type="predicted"/>
<protein>
    <recommendedName>
        <fullName evidence="4">Wall-associated receptor kinase galacturonan-binding domain-containing protein</fullName>
    </recommendedName>
</protein>
<dbReference type="EMBL" id="JAZDWU010000001">
    <property type="protein sequence ID" value="KAL0016203.1"/>
    <property type="molecule type" value="Genomic_DNA"/>
</dbReference>
<dbReference type="GO" id="GO:0030247">
    <property type="term" value="F:polysaccharide binding"/>
    <property type="evidence" value="ECO:0007669"/>
    <property type="project" value="InterPro"/>
</dbReference>
<name>A0AAW2DZV7_9ROSI</name>
<keyword evidence="6" id="KW-1185">Reference proteome</keyword>
<evidence type="ECO:0000313" key="6">
    <source>
        <dbReference type="Proteomes" id="UP001459277"/>
    </source>
</evidence>
<feature type="signal peptide" evidence="3">
    <location>
        <begin position="1"/>
        <end position="21"/>
    </location>
</feature>
<dbReference type="Proteomes" id="UP001459277">
    <property type="component" value="Unassembled WGS sequence"/>
</dbReference>
<organism evidence="5 6">
    <name type="scientific">Lithocarpus litseifolius</name>
    <dbReference type="NCBI Taxonomy" id="425828"/>
    <lineage>
        <taxon>Eukaryota</taxon>
        <taxon>Viridiplantae</taxon>
        <taxon>Streptophyta</taxon>
        <taxon>Embryophyta</taxon>
        <taxon>Tracheophyta</taxon>
        <taxon>Spermatophyta</taxon>
        <taxon>Magnoliopsida</taxon>
        <taxon>eudicotyledons</taxon>
        <taxon>Gunneridae</taxon>
        <taxon>Pentapetalae</taxon>
        <taxon>rosids</taxon>
        <taxon>fabids</taxon>
        <taxon>Fagales</taxon>
        <taxon>Fagaceae</taxon>
        <taxon>Lithocarpus</taxon>
    </lineage>
</organism>
<dbReference type="Pfam" id="PF13947">
    <property type="entry name" value="GUB_WAK_bind"/>
    <property type="match status" value="1"/>
</dbReference>
<dbReference type="GO" id="GO:0016020">
    <property type="term" value="C:membrane"/>
    <property type="evidence" value="ECO:0007669"/>
    <property type="project" value="UniProtKB-SubCell"/>
</dbReference>
<dbReference type="AlphaFoldDB" id="A0AAW2DZV7"/>
<evidence type="ECO:0000256" key="1">
    <source>
        <dbReference type="ARBA" id="ARBA00004167"/>
    </source>
</evidence>
<gene>
    <name evidence="5" type="ORF">SO802_003272</name>
</gene>
<dbReference type="InterPro" id="IPR025287">
    <property type="entry name" value="WAK_GUB"/>
</dbReference>
<accession>A0AAW2DZV7</accession>
<sequence length="92" mass="10129">MVVQFVMRITLLLLLTYGSLAKAVPSMAKPSCESRCGNLEIPYPFGIGPDCYMDKSFEIVCNGSGAFLTSIDTGVQQINIGLRSYRSDLRRC</sequence>
<evidence type="ECO:0000256" key="3">
    <source>
        <dbReference type="SAM" id="SignalP"/>
    </source>
</evidence>
<dbReference type="PANTHER" id="PTHR33491">
    <property type="entry name" value="OSJNBA0016N04.9 PROTEIN"/>
    <property type="match status" value="1"/>
</dbReference>
<evidence type="ECO:0000259" key="4">
    <source>
        <dbReference type="Pfam" id="PF13947"/>
    </source>
</evidence>
<reference evidence="5 6" key="1">
    <citation type="submission" date="2024-01" db="EMBL/GenBank/DDBJ databases">
        <title>A telomere-to-telomere, gap-free genome of sweet tea (Lithocarpus litseifolius).</title>
        <authorList>
            <person name="Zhou J."/>
        </authorList>
    </citation>
    <scope>NUCLEOTIDE SEQUENCE [LARGE SCALE GENOMIC DNA]</scope>
    <source>
        <strain evidence="5">Zhou-2022a</strain>
        <tissue evidence="5">Leaf</tissue>
    </source>
</reference>
<feature type="domain" description="Wall-associated receptor kinase galacturonan-binding" evidence="4">
    <location>
        <begin position="32"/>
        <end position="80"/>
    </location>
</feature>
<feature type="chain" id="PRO_5043497963" description="Wall-associated receptor kinase galacturonan-binding domain-containing protein" evidence="3">
    <location>
        <begin position="22"/>
        <end position="92"/>
    </location>
</feature>
<comment type="caution">
    <text evidence="5">The sequence shown here is derived from an EMBL/GenBank/DDBJ whole genome shotgun (WGS) entry which is preliminary data.</text>
</comment>
<comment type="subcellular location">
    <subcellularLocation>
        <location evidence="1">Membrane</location>
        <topology evidence="1">Single-pass membrane protein</topology>
    </subcellularLocation>
</comment>
<keyword evidence="2 3" id="KW-0732">Signal</keyword>
<evidence type="ECO:0000256" key="2">
    <source>
        <dbReference type="ARBA" id="ARBA00022729"/>
    </source>
</evidence>
<evidence type="ECO:0000313" key="5">
    <source>
        <dbReference type="EMBL" id="KAL0016203.1"/>
    </source>
</evidence>